<dbReference type="PANTHER" id="PTHR32182:SF0">
    <property type="entry name" value="DNA REPLICATION AND REPAIR PROTEIN RECF"/>
    <property type="match status" value="1"/>
</dbReference>
<gene>
    <name evidence="3" type="ORF">AACH11_08110</name>
</gene>
<evidence type="ECO:0000313" key="3">
    <source>
        <dbReference type="EMBL" id="MEK8025923.1"/>
    </source>
</evidence>
<dbReference type="InterPro" id="IPR025662">
    <property type="entry name" value="Sigma_54_int_dom_ATP-bd_1"/>
</dbReference>
<keyword evidence="1" id="KW-0175">Coiled coil</keyword>
<dbReference type="Pfam" id="PF13555">
    <property type="entry name" value="AAA_29"/>
    <property type="match status" value="1"/>
</dbReference>
<dbReference type="InterPro" id="IPR027417">
    <property type="entry name" value="P-loop_NTPase"/>
</dbReference>
<evidence type="ECO:0000256" key="2">
    <source>
        <dbReference type="SAM" id="MobiDB-lite"/>
    </source>
</evidence>
<proteinExistence type="predicted"/>
<accession>A0ABU9B8K5</accession>
<keyword evidence="4" id="KW-1185">Reference proteome</keyword>
<organism evidence="3 4">
    <name type="scientific">Pseudaquabacterium rugosum</name>
    <dbReference type="NCBI Taxonomy" id="2984194"/>
    <lineage>
        <taxon>Bacteria</taxon>
        <taxon>Pseudomonadati</taxon>
        <taxon>Pseudomonadota</taxon>
        <taxon>Betaproteobacteria</taxon>
        <taxon>Burkholderiales</taxon>
        <taxon>Sphaerotilaceae</taxon>
        <taxon>Pseudaquabacterium</taxon>
    </lineage>
</organism>
<dbReference type="Proteomes" id="UP001368500">
    <property type="component" value="Unassembled WGS sequence"/>
</dbReference>
<sequence length="1225" mass="136376">MKISKLITWQWGSLEAREWPFADTVLLTGESGSGKSTLLDSIQTLLTAAHHHLVQFNIGQDESTQSRRGGKEPRTLAAYALGQQADGVFLRKRSTSYVALMFEASDSVGEQAQPLTALVGVEAYEDAAKAVLSRSLFFIVRRALDLQQLLLRTAEGMHPVAVPVKDLYLHLQHQLRVGPEVVQRFEDKSSYLTHLYGAMMGKTAVSEPEAFRAAKSIVKAMAYKELGNVNDLVRDEILDAHDFSRDLDKMRELMRSMAGLKAEAERLQQNIERLESVEAAAARVIDDSRRYVVHSMAHSMRALDEAESELESVHRQMAFQHKRNQLLEERLQSLREGQAQLTEQLDGIKAKLAASDVAQRKSALESEVRTLQDQFRRHWAAVGQAAKGLASMVAHLERLLGLALAQAPALEAAVAALRPAALAVLKPWPELFATLSQDARLDAVFPAFDLESFDGDLGRLEHGIRGHDEALAGAVVKALTTAGQQLATLADDKAQRDAELRQLQAGKPPAPPDVRTALDLIERELPQARPHILSQLVEPKEGSSWQNAIEGYMGGDRFALIVEAGFEAPCTRLVKRRFPVRSPKVVQGSKAIEDTRGRAPEARAVLHELVCVHPVAKAFLLAQYGRVRKVDSEDELARTPQGLMEAGIGSRGYGMFSCRASDHDLAFGEATRKRRLAWCEQELSRLTAEIRKVEQLQNSLNLVLRMFNGVAFTPLAPLMEAVLTSQLQYAHAAQALAALDLSAIEGLETQRQQIEARIQESRKAYDAEILQVGENNKTLKDLGAREKSLQDRIPSLQLERTNATVWATRFVQGAPELATEAQLLDEAKDLADSPEVTLDALRQRVSSLAERLPASLRELSSCVQTYLIGVRNDQERFLYTDPPKSFDRIEALLPPVIGLRQVVNEQVRRQRSIGLAENLTRLRDAETRFNTVFTTSFCFKVRDEVRQGASTLQKLNRELKNIRFGTDTFELEWAWVPRLQKVFEFFEAMEGLVDSLEKDSGSIFDSPRLSDEHRLTAQDIRRLLLANDQGASERALKELADYRNYRRYDIIRHSPVGQTKLSTWGTGSGGELETPFYVIRSAVLAHALGHFGRDRRGAPALRLMLSDEAFSKMDESRSRSVLQFLSRSLGLQLVVAMPTSKSGAVKPEFDKEFTFSKVLASRDGAELFVSEVQEKTLKREPLARLWAAHAEQARESGRLAHEAMQRGNAPSDVSDIPRPVTGGDD</sequence>
<dbReference type="PANTHER" id="PTHR32182">
    <property type="entry name" value="DNA REPLICATION AND REPAIR PROTEIN RECF"/>
    <property type="match status" value="1"/>
</dbReference>
<reference evidence="3 4" key="1">
    <citation type="submission" date="2024-04" db="EMBL/GenBank/DDBJ databases">
        <title>Novel species of the genus Ideonella isolated from streams.</title>
        <authorList>
            <person name="Lu H."/>
        </authorList>
    </citation>
    <scope>NUCLEOTIDE SEQUENCE [LARGE SCALE GENOMIC DNA]</scope>
    <source>
        <strain evidence="3 4">BYS139W</strain>
    </source>
</reference>
<feature type="coiled-coil region" evidence="1">
    <location>
        <begin position="250"/>
        <end position="374"/>
    </location>
</feature>
<comment type="caution">
    <text evidence="3">The sequence shown here is derived from an EMBL/GenBank/DDBJ whole genome shotgun (WGS) entry which is preliminary data.</text>
</comment>
<dbReference type="EMBL" id="JBBUTF010000006">
    <property type="protein sequence ID" value="MEK8025923.1"/>
    <property type="molecule type" value="Genomic_DNA"/>
</dbReference>
<name>A0ABU9B8K5_9BURK</name>
<evidence type="ECO:0000313" key="4">
    <source>
        <dbReference type="Proteomes" id="UP001368500"/>
    </source>
</evidence>
<feature type="region of interest" description="Disordered" evidence="2">
    <location>
        <begin position="1196"/>
        <end position="1225"/>
    </location>
</feature>
<dbReference type="Pfam" id="PF13558">
    <property type="entry name" value="SbcC_Walker_B"/>
    <property type="match status" value="1"/>
</dbReference>
<dbReference type="Gene3D" id="3.40.50.300">
    <property type="entry name" value="P-loop containing nucleotide triphosphate hydrolases"/>
    <property type="match status" value="1"/>
</dbReference>
<evidence type="ECO:0000256" key="1">
    <source>
        <dbReference type="SAM" id="Coils"/>
    </source>
</evidence>
<dbReference type="SUPFAM" id="SSF52540">
    <property type="entry name" value="P-loop containing nucleoside triphosphate hydrolases"/>
    <property type="match status" value="1"/>
</dbReference>
<dbReference type="PROSITE" id="PS00675">
    <property type="entry name" value="SIGMA54_INTERACT_1"/>
    <property type="match status" value="1"/>
</dbReference>
<dbReference type="RefSeq" id="WP_341373708.1">
    <property type="nucleotide sequence ID" value="NZ_JBBUTF010000006.1"/>
</dbReference>
<protein>
    <submittedName>
        <fullName evidence="3">SbcC/MukB-like Walker B domain-containing protein</fullName>
    </submittedName>
</protein>